<organism evidence="7 8">
    <name type="scientific">Kaistia geumhonensis</name>
    <dbReference type="NCBI Taxonomy" id="410839"/>
    <lineage>
        <taxon>Bacteria</taxon>
        <taxon>Pseudomonadati</taxon>
        <taxon>Pseudomonadota</taxon>
        <taxon>Alphaproteobacteria</taxon>
        <taxon>Hyphomicrobiales</taxon>
        <taxon>Kaistiaceae</taxon>
        <taxon>Kaistia</taxon>
    </lineage>
</organism>
<keyword evidence="4 6" id="KW-1133">Transmembrane helix</keyword>
<evidence type="ECO:0000256" key="6">
    <source>
        <dbReference type="SAM" id="Phobius"/>
    </source>
</evidence>
<feature type="transmembrane region" description="Helical" evidence="6">
    <location>
        <begin position="167"/>
        <end position="185"/>
    </location>
</feature>
<dbReference type="PANTHER" id="PTHR21716:SF16">
    <property type="entry name" value="BLL1467 PROTEIN"/>
    <property type="match status" value="1"/>
</dbReference>
<comment type="caution">
    <text evidence="7">The sequence shown here is derived from an EMBL/GenBank/DDBJ whole genome shotgun (WGS) entry which is preliminary data.</text>
</comment>
<dbReference type="RefSeq" id="WP_266278661.1">
    <property type="nucleotide sequence ID" value="NZ_JAPKNF010000001.1"/>
</dbReference>
<evidence type="ECO:0000256" key="1">
    <source>
        <dbReference type="ARBA" id="ARBA00004141"/>
    </source>
</evidence>
<protein>
    <submittedName>
        <fullName evidence="7">PurR-regulated permease PerM</fullName>
    </submittedName>
</protein>
<feature type="transmembrane region" description="Helical" evidence="6">
    <location>
        <begin position="321"/>
        <end position="348"/>
    </location>
</feature>
<feature type="transmembrane region" description="Helical" evidence="6">
    <location>
        <begin position="35"/>
        <end position="66"/>
    </location>
</feature>
<dbReference type="EMBL" id="JAUSWJ010000001">
    <property type="protein sequence ID" value="MDQ0517166.1"/>
    <property type="molecule type" value="Genomic_DNA"/>
</dbReference>
<evidence type="ECO:0000256" key="5">
    <source>
        <dbReference type="ARBA" id="ARBA00023136"/>
    </source>
</evidence>
<accession>A0ABU0M865</accession>
<dbReference type="InterPro" id="IPR002549">
    <property type="entry name" value="AI-2E-like"/>
</dbReference>
<feature type="transmembrane region" description="Helical" evidence="6">
    <location>
        <begin position="87"/>
        <end position="107"/>
    </location>
</feature>
<keyword evidence="8" id="KW-1185">Reference proteome</keyword>
<keyword evidence="5 6" id="KW-0472">Membrane</keyword>
<evidence type="ECO:0000256" key="2">
    <source>
        <dbReference type="ARBA" id="ARBA00009773"/>
    </source>
</evidence>
<comment type="subcellular location">
    <subcellularLocation>
        <location evidence="1">Membrane</location>
        <topology evidence="1">Multi-pass membrane protein</topology>
    </subcellularLocation>
</comment>
<reference evidence="7 8" key="1">
    <citation type="submission" date="2023-07" db="EMBL/GenBank/DDBJ databases">
        <title>Genomic Encyclopedia of Type Strains, Phase IV (KMG-IV): sequencing the most valuable type-strain genomes for metagenomic binning, comparative biology and taxonomic classification.</title>
        <authorList>
            <person name="Goeker M."/>
        </authorList>
    </citation>
    <scope>NUCLEOTIDE SEQUENCE [LARGE SCALE GENOMIC DNA]</scope>
    <source>
        <strain evidence="7 8">B1-1</strain>
    </source>
</reference>
<comment type="similarity">
    <text evidence="2">Belongs to the autoinducer-2 exporter (AI-2E) (TC 2.A.86) family.</text>
</comment>
<dbReference type="PANTHER" id="PTHR21716">
    <property type="entry name" value="TRANSMEMBRANE PROTEIN"/>
    <property type="match status" value="1"/>
</dbReference>
<evidence type="ECO:0000313" key="7">
    <source>
        <dbReference type="EMBL" id="MDQ0517166.1"/>
    </source>
</evidence>
<feature type="transmembrane region" description="Helical" evidence="6">
    <location>
        <begin position="284"/>
        <end position="301"/>
    </location>
</feature>
<dbReference type="Pfam" id="PF01594">
    <property type="entry name" value="AI-2E_transport"/>
    <property type="match status" value="1"/>
</dbReference>
<keyword evidence="3 6" id="KW-0812">Transmembrane</keyword>
<evidence type="ECO:0000313" key="8">
    <source>
        <dbReference type="Proteomes" id="UP001223743"/>
    </source>
</evidence>
<name>A0ABU0M865_9HYPH</name>
<gene>
    <name evidence="7" type="ORF">QO015_002779</name>
</gene>
<sequence>MSDPIVKFEVPTTETEPLEAPELTQPEGPLPANPIVTMLALLLAMAILTVCYFASPIILPIILAVVLKMLLQPGMRLFDRLRVPRSIGALLLIFGVFAVIVGFGAAMSGQAAGWAARLPEGMARIEERLAFLARPLQTLQTFLHQFDGNAAGGSGGPSLTETLMKGTQHFASGFFETLLILYFLLISGDTFLRRMVEIVPSFRDKRRVVEMSQQIEDNVSAYLTTITLMNALVGVATGVAMWACGLGDPLLWGFVAFALNYVPIMGPALGVVLFLMAGLLTIDPLFQALLPAGLYLLIHVVEGESVTPLLLARRFTLNPVLVIISLIFWFWMWGVPGAILAVPMLAIAKIICDGVRPLNSLGRFLEG</sequence>
<evidence type="ECO:0000256" key="3">
    <source>
        <dbReference type="ARBA" id="ARBA00022692"/>
    </source>
</evidence>
<dbReference type="Proteomes" id="UP001223743">
    <property type="component" value="Unassembled WGS sequence"/>
</dbReference>
<evidence type="ECO:0000256" key="4">
    <source>
        <dbReference type="ARBA" id="ARBA00022989"/>
    </source>
</evidence>
<feature type="transmembrane region" description="Helical" evidence="6">
    <location>
        <begin position="249"/>
        <end position="277"/>
    </location>
</feature>
<feature type="transmembrane region" description="Helical" evidence="6">
    <location>
        <begin position="221"/>
        <end position="243"/>
    </location>
</feature>
<proteinExistence type="inferred from homology"/>